<reference evidence="3" key="2">
    <citation type="submission" date="2013-07" db="EMBL/GenBank/DDBJ databases">
        <authorList>
            <consortium name="The Broad Institute Genome Sequencing Platform"/>
            <person name="Cuomo C."/>
            <person name="Litvintseva A."/>
            <person name="Chen Y."/>
            <person name="Heitman J."/>
            <person name="Sun S."/>
            <person name="Springer D."/>
            <person name="Dromer F."/>
            <person name="Young S.K."/>
            <person name="Zeng Q."/>
            <person name="Gargeya S."/>
            <person name="Fitzgerald M."/>
            <person name="Abouelleil A."/>
            <person name="Alvarado L."/>
            <person name="Berlin A.M."/>
            <person name="Chapman S.B."/>
            <person name="Dewar J."/>
            <person name="Goldberg J."/>
            <person name="Griggs A."/>
            <person name="Gujja S."/>
            <person name="Hansen M."/>
            <person name="Howarth C."/>
            <person name="Imamovic A."/>
            <person name="Larimer J."/>
            <person name="McCowan C."/>
            <person name="Murphy C."/>
            <person name="Pearson M."/>
            <person name="Priest M."/>
            <person name="Roberts A."/>
            <person name="Saif S."/>
            <person name="Shea T."/>
            <person name="Sykes S."/>
            <person name="Wortman J."/>
            <person name="Nusbaum C."/>
            <person name="Birren B."/>
        </authorList>
    </citation>
    <scope>NUCLEOTIDE SEQUENCE</scope>
    <source>
        <strain evidence="3">CBS 10118</strain>
    </source>
</reference>
<dbReference type="KEGG" id="kbi:30204579"/>
<dbReference type="SUPFAM" id="SSF54909">
    <property type="entry name" value="Dimeric alpha+beta barrel"/>
    <property type="match status" value="1"/>
</dbReference>
<name>A0A1B9GCH7_9TREE</name>
<dbReference type="VEuPathDB" id="FungiDB:I302_00180"/>
<dbReference type="OrthoDB" id="194076at2759"/>
<accession>A0A1B9GCH7</accession>
<dbReference type="STRING" id="1296100.A0A1B9GCH7"/>
<protein>
    <recommendedName>
        <fullName evidence="1">ABM domain-containing protein</fullName>
    </recommendedName>
</protein>
<evidence type="ECO:0000313" key="4">
    <source>
        <dbReference type="Proteomes" id="UP000092730"/>
    </source>
</evidence>
<reference evidence="2" key="1">
    <citation type="submission" date="2013-07" db="EMBL/GenBank/DDBJ databases">
        <title>The Genome Sequence of Cryptococcus bestiolae CBS10118.</title>
        <authorList>
            <consortium name="The Broad Institute Genome Sequencing Platform"/>
            <person name="Cuomo C."/>
            <person name="Litvintseva A."/>
            <person name="Chen Y."/>
            <person name="Heitman J."/>
            <person name="Sun S."/>
            <person name="Springer D."/>
            <person name="Dromer F."/>
            <person name="Young S.K."/>
            <person name="Zeng Q."/>
            <person name="Gargeya S."/>
            <person name="Fitzgerald M."/>
            <person name="Abouelleil A."/>
            <person name="Alvarado L."/>
            <person name="Berlin A.M."/>
            <person name="Chapman S.B."/>
            <person name="Dewar J."/>
            <person name="Goldberg J."/>
            <person name="Griggs A."/>
            <person name="Gujja S."/>
            <person name="Hansen M."/>
            <person name="Howarth C."/>
            <person name="Imamovic A."/>
            <person name="Larimer J."/>
            <person name="McCowan C."/>
            <person name="Murphy C."/>
            <person name="Pearson M."/>
            <person name="Priest M."/>
            <person name="Roberts A."/>
            <person name="Saif S."/>
            <person name="Shea T."/>
            <person name="Sykes S."/>
            <person name="Wortman J."/>
            <person name="Nusbaum C."/>
            <person name="Birren B."/>
        </authorList>
    </citation>
    <scope>NUCLEOTIDE SEQUENCE [LARGE SCALE GENOMIC DNA]</scope>
    <source>
        <strain evidence="2">CBS 10118</strain>
    </source>
</reference>
<dbReference type="RefSeq" id="XP_019049761.1">
    <property type="nucleotide sequence ID" value="XM_019186883.1"/>
</dbReference>
<dbReference type="PANTHER" id="PTHR38052:SF1">
    <property type="entry name" value="ABM DOMAIN-CONTAINING PROTEIN"/>
    <property type="match status" value="1"/>
</dbReference>
<dbReference type="InterPro" id="IPR011008">
    <property type="entry name" value="Dimeric_a/b-barrel"/>
</dbReference>
<evidence type="ECO:0000313" key="2">
    <source>
        <dbReference type="EMBL" id="OCF28691.1"/>
    </source>
</evidence>
<dbReference type="GeneID" id="30204579"/>
<dbReference type="Pfam" id="PF03992">
    <property type="entry name" value="ABM"/>
    <property type="match status" value="1"/>
</dbReference>
<dbReference type="EMBL" id="CP144541">
    <property type="protein sequence ID" value="WVW79528.1"/>
    <property type="molecule type" value="Genomic_DNA"/>
</dbReference>
<organism evidence="2">
    <name type="scientific">Kwoniella bestiolae CBS 10118</name>
    <dbReference type="NCBI Taxonomy" id="1296100"/>
    <lineage>
        <taxon>Eukaryota</taxon>
        <taxon>Fungi</taxon>
        <taxon>Dikarya</taxon>
        <taxon>Basidiomycota</taxon>
        <taxon>Agaricomycotina</taxon>
        <taxon>Tremellomycetes</taxon>
        <taxon>Tremellales</taxon>
        <taxon>Cryptococcaceae</taxon>
        <taxon>Kwoniella</taxon>
    </lineage>
</organism>
<evidence type="ECO:0000259" key="1">
    <source>
        <dbReference type="Pfam" id="PF03992"/>
    </source>
</evidence>
<reference evidence="3" key="4">
    <citation type="submission" date="2024-02" db="EMBL/GenBank/DDBJ databases">
        <title>Comparative genomics of Cryptococcus and Kwoniella reveals pathogenesis evolution and contrasting modes of karyotype evolution via chromosome fusion or intercentromeric recombination.</title>
        <authorList>
            <person name="Coelho M.A."/>
            <person name="David-Palma M."/>
            <person name="Shea T."/>
            <person name="Bowers K."/>
            <person name="McGinley-Smith S."/>
            <person name="Mohammad A.W."/>
            <person name="Gnirke A."/>
            <person name="Yurkov A.M."/>
            <person name="Nowrousian M."/>
            <person name="Sun S."/>
            <person name="Cuomo C.A."/>
            <person name="Heitman J."/>
        </authorList>
    </citation>
    <scope>NUCLEOTIDE SEQUENCE</scope>
    <source>
        <strain evidence="3">CBS 10118</strain>
    </source>
</reference>
<dbReference type="Proteomes" id="UP000092730">
    <property type="component" value="Chromosome 1"/>
</dbReference>
<gene>
    <name evidence="2" type="ORF">I302_00180</name>
    <name evidence="3" type="ORF">I302_101497</name>
</gene>
<dbReference type="AlphaFoldDB" id="A0A1B9GCH7"/>
<dbReference type="InterPro" id="IPR007138">
    <property type="entry name" value="ABM_dom"/>
</dbReference>
<sequence>MGFIVVLFLQFGADKVDEIKSKLLDAAAIYRKDPETLEWNVQQDLTDHTKITLVEKYERESSLTEIHRKNPIYQETIDLITSNVTSPIEKHFIHT</sequence>
<proteinExistence type="predicted"/>
<dbReference type="PANTHER" id="PTHR38052">
    <property type="entry name" value="EXPRESSED PROTEIN"/>
    <property type="match status" value="1"/>
</dbReference>
<reference evidence="2" key="3">
    <citation type="submission" date="2014-01" db="EMBL/GenBank/DDBJ databases">
        <title>Evolution of pathogenesis and genome organization in the Tremellales.</title>
        <authorList>
            <person name="Cuomo C."/>
            <person name="Litvintseva A."/>
            <person name="Heitman J."/>
            <person name="Chen Y."/>
            <person name="Sun S."/>
            <person name="Springer D."/>
            <person name="Dromer F."/>
            <person name="Young S."/>
            <person name="Zeng Q."/>
            <person name="Chapman S."/>
            <person name="Gujja S."/>
            <person name="Saif S."/>
            <person name="Birren B."/>
        </authorList>
    </citation>
    <scope>NUCLEOTIDE SEQUENCE</scope>
    <source>
        <strain evidence="2">CBS 10118</strain>
    </source>
</reference>
<keyword evidence="4" id="KW-1185">Reference proteome</keyword>
<dbReference type="EMBL" id="KI894018">
    <property type="protein sequence ID" value="OCF28691.1"/>
    <property type="molecule type" value="Genomic_DNA"/>
</dbReference>
<feature type="domain" description="ABM" evidence="1">
    <location>
        <begin position="3"/>
        <end position="77"/>
    </location>
</feature>
<evidence type="ECO:0000313" key="3">
    <source>
        <dbReference type="EMBL" id="WVW79528.1"/>
    </source>
</evidence>
<dbReference type="Gene3D" id="3.30.70.100">
    <property type="match status" value="1"/>
</dbReference>